<dbReference type="GO" id="GO:0003729">
    <property type="term" value="F:mRNA binding"/>
    <property type="evidence" value="ECO:0007669"/>
    <property type="project" value="UniProtKB-ARBA"/>
</dbReference>
<organism evidence="3 4">
    <name type="scientific">Dendrobium nobile</name>
    <name type="common">Orchid</name>
    <dbReference type="NCBI Taxonomy" id="94219"/>
    <lineage>
        <taxon>Eukaryota</taxon>
        <taxon>Viridiplantae</taxon>
        <taxon>Streptophyta</taxon>
        <taxon>Embryophyta</taxon>
        <taxon>Tracheophyta</taxon>
        <taxon>Spermatophyta</taxon>
        <taxon>Magnoliopsida</taxon>
        <taxon>Liliopsida</taxon>
        <taxon>Asparagales</taxon>
        <taxon>Orchidaceae</taxon>
        <taxon>Epidendroideae</taxon>
        <taxon>Malaxideae</taxon>
        <taxon>Dendrobiinae</taxon>
        <taxon>Dendrobium</taxon>
    </lineage>
</organism>
<proteinExistence type="predicted"/>
<dbReference type="GO" id="GO:0009451">
    <property type="term" value="P:RNA modification"/>
    <property type="evidence" value="ECO:0007669"/>
    <property type="project" value="InterPro"/>
</dbReference>
<feature type="repeat" description="PPR" evidence="2">
    <location>
        <begin position="94"/>
        <end position="128"/>
    </location>
</feature>
<feature type="repeat" description="PPR" evidence="2">
    <location>
        <begin position="295"/>
        <end position="329"/>
    </location>
</feature>
<feature type="repeat" description="PPR" evidence="2">
    <location>
        <begin position="600"/>
        <end position="634"/>
    </location>
</feature>
<dbReference type="FunFam" id="1.25.40.10:FF:000031">
    <property type="entry name" value="Pentatricopeptide repeat-containing protein mitochondrial"/>
    <property type="match status" value="1"/>
</dbReference>
<evidence type="ECO:0008006" key="5">
    <source>
        <dbReference type="Google" id="ProtNLM"/>
    </source>
</evidence>
<sequence>MVVRIRRGRSCSSVAAAAIDFTKPALIFPSQSSNFIQLIDSCKKIESFLQIHAQLFTRGIESNDSFRTLLVNSYSSFSRPDFSLSIFNSTPNPSIVLWNSMIRAYTRSGEHKEAIRLYHIMLQRGIEPDKYTFTFVLKACSGSLDSRTGILIHEEIARRKLQGDAYISTTLLDMYCRLGMVGAASQVFDSMPDCDVVSLNAMISGFNQNKQSHQALALFRKMLSTSITPNKITILNLFPAVCELSNALLCRSLHGFIARRLFLPAVANGLIDAYSKCGLVEAARRIFNGMSESRDDVTWGTMISGFFYNDFFTDALDLFDELRRENMKLNQVSVLSALSAAAETGNLEKGVEIHMHAVDKGMDFDISVNTVLVTMYAKCGEVEKAKRLFFDGMPEKDIIAWSAMISAFAQSGQPKEAVSIFKKMNLEGITSTSITIVSILPACADMFDLNAGKSIHCIALKSGINFDGSLGTAFVAMYAQCGSFISALKLFDRLQNKDIVTWNALINGYAKIGDARNAVKLFHELHLSGLQPDRATLVGMLSVFTFLDKFHEGTSVHGLTIKRGFGSDLHVKNSTMDMYAKCGDLKAAETVFLETKSHVDVIAWNTMIAGYAHNGFANEAISVFYQMRSDNIRPNLVTLVSVIPTAGYLSSLRDGLALHSISIQTGFESHVVVGNSLIDMYSKCGRLDVARDLFDQMEYRDIVSRNVMLGGYAMHGIGESVINLFSQMKGSSVRPDSVSLVSVLSACRHVGLVDVGRKIFKSMRSELDLEPNKKHYACMVDLLGRAGQFDEAWELIKAMGEETDSSIWGALLGAAKMHCHVKMGELAVEHLLKLEPQNPSHYVILANIYADSGRWADAERIRAAMRNMGVSTSPGCSWLQISEKDILYTD</sequence>
<dbReference type="Pfam" id="PF13041">
    <property type="entry name" value="PPR_2"/>
    <property type="match status" value="5"/>
</dbReference>
<dbReference type="FunFam" id="1.25.40.10:FF:000344">
    <property type="entry name" value="Pentatricopeptide repeat-containing protein"/>
    <property type="match status" value="1"/>
</dbReference>
<feature type="repeat" description="PPR" evidence="2">
    <location>
        <begin position="498"/>
        <end position="532"/>
    </location>
</feature>
<feature type="repeat" description="PPR" evidence="2">
    <location>
        <begin position="670"/>
        <end position="704"/>
    </location>
</feature>
<keyword evidence="4" id="KW-1185">Reference proteome</keyword>
<dbReference type="Pfam" id="PF20431">
    <property type="entry name" value="E_motif"/>
    <property type="match status" value="1"/>
</dbReference>
<feature type="repeat" description="PPR" evidence="2">
    <location>
        <begin position="772"/>
        <end position="802"/>
    </location>
</feature>
<gene>
    <name evidence="3" type="ORF">KFK09_001067</name>
</gene>
<evidence type="ECO:0000313" key="4">
    <source>
        <dbReference type="Proteomes" id="UP000829196"/>
    </source>
</evidence>
<dbReference type="InterPro" id="IPR011990">
    <property type="entry name" value="TPR-like_helical_dom_sf"/>
</dbReference>
<dbReference type="InterPro" id="IPR002885">
    <property type="entry name" value="PPR_rpt"/>
</dbReference>
<dbReference type="Gene3D" id="1.25.40.10">
    <property type="entry name" value="Tetratricopeptide repeat domain"/>
    <property type="match status" value="8"/>
</dbReference>
<dbReference type="AlphaFoldDB" id="A0A8T3CAN8"/>
<dbReference type="SMR" id="A0A8T3CAN8"/>
<name>A0A8T3CAN8_DENNO</name>
<evidence type="ECO:0000256" key="2">
    <source>
        <dbReference type="PROSITE-ProRule" id="PRU00708"/>
    </source>
</evidence>
<dbReference type="SUPFAM" id="SSF48452">
    <property type="entry name" value="TPR-like"/>
    <property type="match status" value="1"/>
</dbReference>
<dbReference type="PANTHER" id="PTHR24015:SF1832">
    <property type="entry name" value="OS03G0241800 PROTEIN"/>
    <property type="match status" value="1"/>
</dbReference>
<dbReference type="PANTHER" id="PTHR24015">
    <property type="entry name" value="OS07G0578800 PROTEIN-RELATED"/>
    <property type="match status" value="1"/>
</dbReference>
<dbReference type="OrthoDB" id="185373at2759"/>
<dbReference type="InterPro" id="IPR046848">
    <property type="entry name" value="E_motif"/>
</dbReference>
<keyword evidence="1" id="KW-0677">Repeat</keyword>
<accession>A0A8T3CAN8</accession>
<dbReference type="InterPro" id="IPR046960">
    <property type="entry name" value="PPR_At4g14850-like_plant"/>
</dbReference>
<protein>
    <recommendedName>
        <fullName evidence="5">Pentatricopeptide repeat-containing protein</fullName>
    </recommendedName>
</protein>
<dbReference type="FunFam" id="1.25.40.10:FF:000364">
    <property type="entry name" value="Pentatricopeptide repeat (PPR-like) superfamily protein"/>
    <property type="match status" value="1"/>
</dbReference>
<reference evidence="3" key="1">
    <citation type="journal article" date="2022" name="Front. Genet.">
        <title>Chromosome-Scale Assembly of the Dendrobium nobile Genome Provides Insights Into the Molecular Mechanism of the Biosynthesis of the Medicinal Active Ingredient of Dendrobium.</title>
        <authorList>
            <person name="Xu Q."/>
            <person name="Niu S.-C."/>
            <person name="Li K.-L."/>
            <person name="Zheng P.-J."/>
            <person name="Zhang X.-J."/>
            <person name="Jia Y."/>
            <person name="Liu Y."/>
            <person name="Niu Y.-X."/>
            <person name="Yu L.-H."/>
            <person name="Chen D.-F."/>
            <person name="Zhang G.-Q."/>
        </authorList>
    </citation>
    <scope>NUCLEOTIDE SEQUENCE</scope>
    <source>
        <tissue evidence="3">Leaf</tissue>
    </source>
</reference>
<feature type="repeat" description="PPR" evidence="2">
    <location>
        <begin position="397"/>
        <end position="431"/>
    </location>
</feature>
<evidence type="ECO:0000313" key="3">
    <source>
        <dbReference type="EMBL" id="KAI0531511.1"/>
    </source>
</evidence>
<dbReference type="FunFam" id="1.25.40.10:FF:000073">
    <property type="entry name" value="Pentatricopeptide repeat-containing protein chloroplastic"/>
    <property type="match status" value="1"/>
</dbReference>
<dbReference type="EMBL" id="JAGYWB010000001">
    <property type="protein sequence ID" value="KAI0531511.1"/>
    <property type="molecule type" value="Genomic_DNA"/>
</dbReference>
<dbReference type="FunFam" id="1.25.40.10:FF:000090">
    <property type="entry name" value="Pentatricopeptide repeat-containing protein, chloroplastic"/>
    <property type="match status" value="1"/>
</dbReference>
<dbReference type="PROSITE" id="PS51375">
    <property type="entry name" value="PPR"/>
    <property type="match status" value="9"/>
</dbReference>
<evidence type="ECO:0000256" key="1">
    <source>
        <dbReference type="ARBA" id="ARBA00022737"/>
    </source>
</evidence>
<dbReference type="NCBIfam" id="TIGR00756">
    <property type="entry name" value="PPR"/>
    <property type="match status" value="10"/>
</dbReference>
<dbReference type="Proteomes" id="UP000829196">
    <property type="component" value="Unassembled WGS sequence"/>
</dbReference>
<dbReference type="Pfam" id="PF01535">
    <property type="entry name" value="PPR"/>
    <property type="match status" value="6"/>
</dbReference>
<feature type="repeat" description="PPR" evidence="2">
    <location>
        <begin position="195"/>
        <end position="229"/>
    </location>
</feature>
<feature type="repeat" description="PPR" evidence="2">
    <location>
        <begin position="838"/>
        <end position="872"/>
    </location>
</feature>
<comment type="caution">
    <text evidence="3">The sequence shown here is derived from an EMBL/GenBank/DDBJ whole genome shotgun (WGS) entry which is preliminary data.</text>
</comment>